<evidence type="ECO:0000313" key="8">
    <source>
        <dbReference type="Proteomes" id="UP000663855"/>
    </source>
</evidence>
<evidence type="ECO:0000256" key="1">
    <source>
        <dbReference type="ARBA" id="ARBA00005232"/>
    </source>
</evidence>
<dbReference type="GO" id="GO:0004095">
    <property type="term" value="F:carnitine O-palmitoyltransferase activity"/>
    <property type="evidence" value="ECO:0007669"/>
    <property type="project" value="TreeGrafter"/>
</dbReference>
<accession>A0A815IBA9</accession>
<dbReference type="InterPro" id="IPR042231">
    <property type="entry name" value="Cho/carn_acyl_trans_2"/>
</dbReference>
<dbReference type="Proteomes" id="UP000663855">
    <property type="component" value="Unassembled WGS sequence"/>
</dbReference>
<dbReference type="Gene3D" id="3.30.559.10">
    <property type="entry name" value="Chloramphenicol acetyltransferase-like domain"/>
    <property type="match status" value="1"/>
</dbReference>
<dbReference type="SUPFAM" id="SSF52777">
    <property type="entry name" value="CoA-dependent acyltransferases"/>
    <property type="match status" value="2"/>
</dbReference>
<dbReference type="PROSITE" id="PS00440">
    <property type="entry name" value="ACYLTRANSF_C_2"/>
    <property type="match status" value="1"/>
</dbReference>
<dbReference type="Gene3D" id="3.30.559.70">
    <property type="entry name" value="Choline/Carnitine o-acyltransferase, domain 2"/>
    <property type="match status" value="1"/>
</dbReference>
<evidence type="ECO:0000256" key="3">
    <source>
        <dbReference type="ARBA" id="ARBA00023315"/>
    </source>
</evidence>
<dbReference type="Pfam" id="PF00755">
    <property type="entry name" value="Carn_acyltransf"/>
    <property type="match status" value="1"/>
</dbReference>
<name>A0A815IBA9_9BILA</name>
<proteinExistence type="inferred from homology"/>
<dbReference type="InterPro" id="IPR000542">
    <property type="entry name" value="Carn_acyl_trans"/>
</dbReference>
<dbReference type="GO" id="GO:0005739">
    <property type="term" value="C:mitochondrion"/>
    <property type="evidence" value="ECO:0007669"/>
    <property type="project" value="TreeGrafter"/>
</dbReference>
<dbReference type="GO" id="GO:0006635">
    <property type="term" value="P:fatty acid beta-oxidation"/>
    <property type="evidence" value="ECO:0007669"/>
    <property type="project" value="TreeGrafter"/>
</dbReference>
<dbReference type="EMBL" id="CAJNOV010009378">
    <property type="protein sequence ID" value="CAF1361460.1"/>
    <property type="molecule type" value="Genomic_DNA"/>
</dbReference>
<dbReference type="InterPro" id="IPR039551">
    <property type="entry name" value="Cho/carn_acyl_trans"/>
</dbReference>
<keyword evidence="2 5" id="KW-0808">Transferase</keyword>
<comment type="caution">
    <text evidence="7">The sequence shown here is derived from an EMBL/GenBank/DDBJ whole genome shotgun (WGS) entry which is preliminary data.</text>
</comment>
<protein>
    <recommendedName>
        <fullName evidence="6">Choline/carnitine acyltransferase domain-containing protein</fullName>
    </recommendedName>
</protein>
<evidence type="ECO:0000256" key="4">
    <source>
        <dbReference type="PIRSR" id="PIRSR600542-1"/>
    </source>
</evidence>
<comment type="similarity">
    <text evidence="1 5">Belongs to the carnitine/choline acetyltransferase family.</text>
</comment>
<reference evidence="7" key="1">
    <citation type="submission" date="2021-02" db="EMBL/GenBank/DDBJ databases">
        <authorList>
            <person name="Nowell W R."/>
        </authorList>
    </citation>
    <scope>NUCLEOTIDE SEQUENCE</scope>
</reference>
<dbReference type="InterPro" id="IPR023213">
    <property type="entry name" value="CAT-like_dom_sf"/>
</dbReference>
<evidence type="ECO:0000259" key="6">
    <source>
        <dbReference type="Pfam" id="PF00755"/>
    </source>
</evidence>
<dbReference type="AlphaFoldDB" id="A0A815IBA9"/>
<feature type="active site" description="Proton acceptor" evidence="4">
    <location>
        <position position="388"/>
    </location>
</feature>
<dbReference type="PANTHER" id="PTHR22589">
    <property type="entry name" value="CARNITINE O-ACYLTRANSFERASE"/>
    <property type="match status" value="1"/>
</dbReference>
<sequence>MLNNSHLRLSTYQRFIYFLHRYKSSDSIKKYDDYNYFKRSILPTDHFQYSLPNLPIPKLDLTCERYLSSLKPILNNDEQSFEQTRRLVKDFRHGDGRRLHIQLRQKNQANQQTSYISTPWFEMYLKSRLQLILNFNFFLIFAEDQKELKPAARITNYIISSVRFMNSLRANWLDPEVYHLHPTKTNTEQFRKYLRFLPKRVSSYGAFVQNAYPLDMSQYDRLFNSTRIPKHECDLLVSNHNNIRHIVVIKNGHYYKVNILEKNGDLLSAEMIASIMKYLCEDLNEEENPYPLGYFTADKRDRWATIREQIEALSQHNKQMFKEIDSSIMLICLDNDDPSKLNKSLSKNQRAEYISGKYLCYNASNRWYDKSFNMIMLSDGTLGFNCEHSWGDGVALLRFCNDIDKDATEHGKISASHYQSIKTSGHDYIEKIEFKLDDQLKNEHNISKQNYNKFITKLNVKVYQETVLSKNLLKSSELSPDSIMQLGIQMAYYKMYHRFVSAYESCSTAIYKHGRTETIRPVTNETKNFIETLTKSNDENLKKQLLKNASDKHQRLIKAAATGHGFDRHLFALKYLQQVENKESHLHPLFTDQSYQLMNHTILSTSTVASKHIAAGGFGPVVDDGLGIGYLIDDDHCGLLVTSYMENESQNFIEAANQSYKELANIIKS</sequence>
<dbReference type="PANTHER" id="PTHR22589:SF16">
    <property type="entry name" value="CARNITINE O-PALMITOYLTRANSFERASE 2, MITOCHONDRIAL"/>
    <property type="match status" value="1"/>
</dbReference>
<gene>
    <name evidence="7" type="ORF">CJN711_LOCUS19957</name>
</gene>
<evidence type="ECO:0000313" key="7">
    <source>
        <dbReference type="EMBL" id="CAF1361460.1"/>
    </source>
</evidence>
<keyword evidence="3 5" id="KW-0012">Acyltransferase</keyword>
<evidence type="ECO:0000256" key="2">
    <source>
        <dbReference type="ARBA" id="ARBA00022679"/>
    </source>
</evidence>
<evidence type="ECO:0000256" key="5">
    <source>
        <dbReference type="RuleBase" id="RU003801"/>
    </source>
</evidence>
<organism evidence="7 8">
    <name type="scientific">Rotaria magnacalcarata</name>
    <dbReference type="NCBI Taxonomy" id="392030"/>
    <lineage>
        <taxon>Eukaryota</taxon>
        <taxon>Metazoa</taxon>
        <taxon>Spiralia</taxon>
        <taxon>Gnathifera</taxon>
        <taxon>Rotifera</taxon>
        <taxon>Eurotatoria</taxon>
        <taxon>Bdelloidea</taxon>
        <taxon>Philodinida</taxon>
        <taxon>Philodinidae</taxon>
        <taxon>Rotaria</taxon>
    </lineage>
</organism>
<feature type="domain" description="Choline/carnitine acyltransferase" evidence="6">
    <location>
        <begin position="54"/>
        <end position="652"/>
    </location>
</feature>